<accession>A0A226D571</accession>
<comment type="caution">
    <text evidence="2">The sequence shown here is derived from an EMBL/GenBank/DDBJ whole genome shotgun (WGS) entry which is preliminary data.</text>
</comment>
<keyword evidence="1" id="KW-0812">Transmembrane</keyword>
<keyword evidence="1" id="KW-0472">Membrane</keyword>
<reference evidence="2 3" key="1">
    <citation type="submission" date="2015-12" db="EMBL/GenBank/DDBJ databases">
        <title>The genome of Folsomia candida.</title>
        <authorList>
            <person name="Faddeeva A."/>
            <person name="Derks M.F."/>
            <person name="Anvar Y."/>
            <person name="Smit S."/>
            <person name="Van Straalen N."/>
            <person name="Roelofs D."/>
        </authorList>
    </citation>
    <scope>NUCLEOTIDE SEQUENCE [LARGE SCALE GENOMIC DNA]</scope>
    <source>
        <strain evidence="2 3">VU population</strain>
        <tissue evidence="2">Whole body</tissue>
    </source>
</reference>
<dbReference type="Proteomes" id="UP000198287">
    <property type="component" value="Unassembled WGS sequence"/>
</dbReference>
<protein>
    <submittedName>
        <fullName evidence="2">Uncharacterized protein</fullName>
    </submittedName>
</protein>
<dbReference type="EMBL" id="LNIX01000034">
    <property type="protein sequence ID" value="OXA40333.1"/>
    <property type="molecule type" value="Genomic_DNA"/>
</dbReference>
<feature type="transmembrane region" description="Helical" evidence="1">
    <location>
        <begin position="15"/>
        <end position="37"/>
    </location>
</feature>
<evidence type="ECO:0000313" key="3">
    <source>
        <dbReference type="Proteomes" id="UP000198287"/>
    </source>
</evidence>
<proteinExistence type="predicted"/>
<dbReference type="AlphaFoldDB" id="A0A226D571"/>
<evidence type="ECO:0000256" key="1">
    <source>
        <dbReference type="SAM" id="Phobius"/>
    </source>
</evidence>
<evidence type="ECO:0000313" key="2">
    <source>
        <dbReference type="EMBL" id="OXA40333.1"/>
    </source>
</evidence>
<organism evidence="2 3">
    <name type="scientific">Folsomia candida</name>
    <name type="common">Springtail</name>
    <dbReference type="NCBI Taxonomy" id="158441"/>
    <lineage>
        <taxon>Eukaryota</taxon>
        <taxon>Metazoa</taxon>
        <taxon>Ecdysozoa</taxon>
        <taxon>Arthropoda</taxon>
        <taxon>Hexapoda</taxon>
        <taxon>Collembola</taxon>
        <taxon>Entomobryomorpha</taxon>
        <taxon>Isotomoidea</taxon>
        <taxon>Isotomidae</taxon>
        <taxon>Proisotominae</taxon>
        <taxon>Folsomia</taxon>
    </lineage>
</organism>
<name>A0A226D571_FOLCA</name>
<sequence>MPRDPDDHLTGKDGFCVILLLIICAVVLGTIAVLDYLGRQGDELHCTPGIKDCCKVWCEKRNPSVMVCSGIDTTFDVAPLASHKRSLGIMTVTYDPINCTCFCLGYNFTCSRNFCQSEIKMQ</sequence>
<keyword evidence="3" id="KW-1185">Reference proteome</keyword>
<keyword evidence="1" id="KW-1133">Transmembrane helix</keyword>
<gene>
    <name evidence="2" type="ORF">Fcan01_24839</name>
</gene>